<dbReference type="RefSeq" id="WP_246902232.1">
    <property type="nucleotide sequence ID" value="NZ_JALJRB010000001.1"/>
</dbReference>
<evidence type="ECO:0000256" key="1">
    <source>
        <dbReference type="SAM" id="MobiDB-lite"/>
    </source>
</evidence>
<keyword evidence="2" id="KW-0472">Membrane</keyword>
<keyword evidence="2" id="KW-0812">Transmembrane</keyword>
<accession>A0AA41QY67</accession>
<reference evidence="5" key="1">
    <citation type="submission" date="2022-04" db="EMBL/GenBank/DDBJ databases">
        <title>Desulfatitalea alkaliphila sp. nov., a novel anaerobic sulfate-reducing bacterium isolated from terrestrial mud volcano, Taman Peninsula, Russia.</title>
        <authorList>
            <person name="Khomyakova M.A."/>
            <person name="Merkel A.Y."/>
            <person name="Slobodkin A.I."/>
        </authorList>
    </citation>
    <scope>NUCLEOTIDE SEQUENCE</scope>
    <source>
        <strain evidence="5">M08but</strain>
    </source>
</reference>
<feature type="region of interest" description="Disordered" evidence="1">
    <location>
        <begin position="25"/>
        <end position="53"/>
    </location>
</feature>
<sequence length="795" mass="89022">MAVLVLGLAVAWPVAAAAPATAPDAQDWVLPPDRRPADGDAMTRSADGTQRPRSSLLDTLAARVGLDGEAVLLYAKWVVGAPTLVVLIVLVLLLRPRRKMVALRPFGRPGDATAPPPSQAEMPLAPVVRPPRSRKVPSTSQPPVPLPGGQLILAFFLELFRHQLGAAADALAQIYLVETRSVCPDEIYEMRIFHGQEWETRRMSIGLLGQGGGSRSQCFYVIYDTHMVIKIPAQPVVRFSDYRRQIAAEGRILARLAPRECIVPRVSVILEAVHVIADSDRLPAEVLETRYMRMLEEQPELQAHLQLGDSFAFFMDLAKHYFLSTVLEEIHGGYGRLNEEARQHPELLWDQHGFVCRYGESAAPECLALQEVYYRCEGRLRRLASQPGHGEVPSYHLKQWFLGHLVGDPPAVEEQSLPRPAMEQVNQLLETVVQENRRLVERYRSHLRSYIRETRFSRYRRPVEALAANLLDLLAWIGQKGLAMRDLKPENLFVAGNPDDYPGFLNNPDKFSIGLIDVETAVAIDAADPVRIAQPQLAGTPLYATPAHLMSNAILLEVYDDLALVLHLQDWHATIALLYKLMTGEHLFSATAHVFPEMIDRLKVLDPGGPDLVDEVMRIQRLFWNSAVAEFQEGMARHGQAFARLSIAVPDNFVAEMTTGLRADMAEIDKAVVRAVGEQSFFNSGDKRRFLKEASAEKIGQMKNRLLRDAQLARDPILLFFELFEKLKTRQEEKALTLAALSAPRATMQADQLLEAMFQRVFATLYPSHWPALAPTPYGRRVLLDPEITTYQATM</sequence>
<dbReference type="AlphaFoldDB" id="A0AA41QY67"/>
<feature type="chain" id="PRO_5041204991" description="Protein kinase domain-containing protein" evidence="3">
    <location>
        <begin position="18"/>
        <end position="795"/>
    </location>
</feature>
<feature type="transmembrane region" description="Helical" evidence="2">
    <location>
        <begin position="74"/>
        <end position="94"/>
    </location>
</feature>
<dbReference type="InterPro" id="IPR000719">
    <property type="entry name" value="Prot_kinase_dom"/>
</dbReference>
<keyword evidence="3" id="KW-0732">Signal</keyword>
<proteinExistence type="predicted"/>
<evidence type="ECO:0000313" key="5">
    <source>
        <dbReference type="EMBL" id="MCJ8499127.1"/>
    </source>
</evidence>
<evidence type="ECO:0000256" key="2">
    <source>
        <dbReference type="SAM" id="Phobius"/>
    </source>
</evidence>
<organism evidence="5 6">
    <name type="scientific">Desulfatitalea alkaliphila</name>
    <dbReference type="NCBI Taxonomy" id="2929485"/>
    <lineage>
        <taxon>Bacteria</taxon>
        <taxon>Pseudomonadati</taxon>
        <taxon>Thermodesulfobacteriota</taxon>
        <taxon>Desulfobacteria</taxon>
        <taxon>Desulfobacterales</taxon>
        <taxon>Desulfosarcinaceae</taxon>
        <taxon>Desulfatitalea</taxon>
    </lineage>
</organism>
<evidence type="ECO:0000259" key="4">
    <source>
        <dbReference type="PROSITE" id="PS50011"/>
    </source>
</evidence>
<evidence type="ECO:0000256" key="3">
    <source>
        <dbReference type="SAM" id="SignalP"/>
    </source>
</evidence>
<gene>
    <name evidence="5" type="ORF">MRX98_00960</name>
</gene>
<comment type="caution">
    <text evidence="5">The sequence shown here is derived from an EMBL/GenBank/DDBJ whole genome shotgun (WGS) entry which is preliminary data.</text>
</comment>
<dbReference type="InterPro" id="IPR011009">
    <property type="entry name" value="Kinase-like_dom_sf"/>
</dbReference>
<dbReference type="GO" id="GO:0005524">
    <property type="term" value="F:ATP binding"/>
    <property type="evidence" value="ECO:0007669"/>
    <property type="project" value="InterPro"/>
</dbReference>
<dbReference type="EMBL" id="JALJRB010000001">
    <property type="protein sequence ID" value="MCJ8499127.1"/>
    <property type="molecule type" value="Genomic_DNA"/>
</dbReference>
<keyword evidence="6" id="KW-1185">Reference proteome</keyword>
<dbReference type="Gene3D" id="1.10.510.10">
    <property type="entry name" value="Transferase(Phosphotransferase) domain 1"/>
    <property type="match status" value="1"/>
</dbReference>
<dbReference type="GO" id="GO:0004672">
    <property type="term" value="F:protein kinase activity"/>
    <property type="evidence" value="ECO:0007669"/>
    <property type="project" value="InterPro"/>
</dbReference>
<dbReference type="SUPFAM" id="SSF56112">
    <property type="entry name" value="Protein kinase-like (PK-like)"/>
    <property type="match status" value="1"/>
</dbReference>
<evidence type="ECO:0000313" key="6">
    <source>
        <dbReference type="Proteomes" id="UP001165427"/>
    </source>
</evidence>
<name>A0AA41QY67_9BACT</name>
<keyword evidence="2" id="KW-1133">Transmembrane helix</keyword>
<dbReference type="Proteomes" id="UP001165427">
    <property type="component" value="Unassembled WGS sequence"/>
</dbReference>
<feature type="domain" description="Protein kinase" evidence="4">
    <location>
        <begin position="323"/>
        <end position="718"/>
    </location>
</feature>
<dbReference type="PROSITE" id="PS50011">
    <property type="entry name" value="PROTEIN_KINASE_DOM"/>
    <property type="match status" value="1"/>
</dbReference>
<feature type="signal peptide" evidence="3">
    <location>
        <begin position="1"/>
        <end position="17"/>
    </location>
</feature>
<protein>
    <recommendedName>
        <fullName evidence="4">Protein kinase domain-containing protein</fullName>
    </recommendedName>
</protein>